<sequence length="84" mass="9461">MYPDDIPEEEAPTDIPSMLSLFCGVMGLMLKMKYISWLGALFCVSGLCNLKYSEMDFKQTVTTIMFSVMGLLMNYFGPAAQQQQ</sequence>
<evidence type="ECO:0000256" key="5">
    <source>
        <dbReference type="ARBA" id="ARBA00023136"/>
    </source>
</evidence>
<organism evidence="8">
    <name type="scientific">Naegleria gruberi</name>
    <name type="common">Amoeba</name>
    <dbReference type="NCBI Taxonomy" id="5762"/>
    <lineage>
        <taxon>Eukaryota</taxon>
        <taxon>Discoba</taxon>
        <taxon>Heterolobosea</taxon>
        <taxon>Tetramitia</taxon>
        <taxon>Eutetramitia</taxon>
        <taxon>Vahlkampfiidae</taxon>
        <taxon>Naegleria</taxon>
    </lineage>
</organism>
<comment type="subcellular location">
    <subcellularLocation>
        <location evidence="1">Membrane</location>
    </subcellularLocation>
</comment>
<dbReference type="PANTHER" id="PTHR13193:SF0">
    <property type="entry name" value="PAT COMPLEX SUBUNIT ASTERIX"/>
    <property type="match status" value="1"/>
</dbReference>
<dbReference type="PANTHER" id="PTHR13193">
    <property type="entry name" value="CGI-140"/>
    <property type="match status" value="1"/>
</dbReference>
<accession>D2VD64</accession>
<dbReference type="InterPro" id="IPR005351">
    <property type="entry name" value="ASTER"/>
</dbReference>
<dbReference type="STRING" id="5762.D2VD64"/>
<dbReference type="GeneID" id="8857040"/>
<dbReference type="KEGG" id="ngr:NAEGRDRAFT_33075"/>
<keyword evidence="4 6" id="KW-1133">Transmembrane helix</keyword>
<keyword evidence="5 6" id="KW-0472">Membrane</keyword>
<evidence type="ECO:0000256" key="6">
    <source>
        <dbReference type="SAM" id="Phobius"/>
    </source>
</evidence>
<evidence type="ECO:0000256" key="2">
    <source>
        <dbReference type="ARBA" id="ARBA00009066"/>
    </source>
</evidence>
<evidence type="ECO:0000313" key="7">
    <source>
        <dbReference type="EMBL" id="EFC45276.1"/>
    </source>
</evidence>
<keyword evidence="8" id="KW-1185">Reference proteome</keyword>
<comment type="similarity">
    <text evidence="2">Belongs to the Asterix family.</text>
</comment>
<dbReference type="AlphaFoldDB" id="D2VD64"/>
<dbReference type="OMA" id="DIDWIGF"/>
<dbReference type="RefSeq" id="XP_002678020.1">
    <property type="nucleotide sequence ID" value="XM_002677974.1"/>
</dbReference>
<dbReference type="GO" id="GO:0005789">
    <property type="term" value="C:endoplasmic reticulum membrane"/>
    <property type="evidence" value="ECO:0007669"/>
    <property type="project" value="InterPro"/>
</dbReference>
<evidence type="ECO:0000256" key="1">
    <source>
        <dbReference type="ARBA" id="ARBA00004370"/>
    </source>
</evidence>
<name>D2VD64_NAEGR</name>
<protein>
    <submittedName>
        <fullName evidence="7">Predicted protein</fullName>
    </submittedName>
</protein>
<evidence type="ECO:0000313" key="8">
    <source>
        <dbReference type="Proteomes" id="UP000006671"/>
    </source>
</evidence>
<dbReference type="InParanoid" id="D2VD64"/>
<proteinExistence type="inferred from homology"/>
<feature type="transmembrane region" description="Helical" evidence="6">
    <location>
        <begin position="59"/>
        <end position="77"/>
    </location>
</feature>
<keyword evidence="3 6" id="KW-0812">Transmembrane</keyword>
<evidence type="ECO:0000256" key="4">
    <source>
        <dbReference type="ARBA" id="ARBA00022989"/>
    </source>
</evidence>
<dbReference type="GO" id="GO:0044183">
    <property type="term" value="F:protein folding chaperone"/>
    <property type="evidence" value="ECO:0007669"/>
    <property type="project" value="InterPro"/>
</dbReference>
<gene>
    <name evidence="7" type="ORF">NAEGRDRAFT_33075</name>
</gene>
<dbReference type="Proteomes" id="UP000006671">
    <property type="component" value="Unassembled WGS sequence"/>
</dbReference>
<evidence type="ECO:0000256" key="3">
    <source>
        <dbReference type="ARBA" id="ARBA00022692"/>
    </source>
</evidence>
<dbReference type="eggNOG" id="KOG3462">
    <property type="taxonomic scope" value="Eukaryota"/>
</dbReference>
<dbReference type="OrthoDB" id="284718at2759"/>
<dbReference type="Pfam" id="PF03669">
    <property type="entry name" value="ASTER"/>
    <property type="match status" value="1"/>
</dbReference>
<dbReference type="EMBL" id="GG738864">
    <property type="protein sequence ID" value="EFC45276.1"/>
    <property type="molecule type" value="Genomic_DNA"/>
</dbReference>
<dbReference type="GO" id="GO:0045048">
    <property type="term" value="P:protein insertion into ER membrane"/>
    <property type="evidence" value="ECO:0007669"/>
    <property type="project" value="InterPro"/>
</dbReference>
<reference evidence="7 8" key="1">
    <citation type="journal article" date="2010" name="Cell">
        <title>The genome of Naegleria gruberi illuminates early eukaryotic versatility.</title>
        <authorList>
            <person name="Fritz-Laylin L.K."/>
            <person name="Prochnik S.E."/>
            <person name="Ginger M.L."/>
            <person name="Dacks J.B."/>
            <person name="Carpenter M.L."/>
            <person name="Field M.C."/>
            <person name="Kuo A."/>
            <person name="Paredez A."/>
            <person name="Chapman J."/>
            <person name="Pham J."/>
            <person name="Shu S."/>
            <person name="Neupane R."/>
            <person name="Cipriano M."/>
            <person name="Mancuso J."/>
            <person name="Tu H."/>
            <person name="Salamov A."/>
            <person name="Lindquist E."/>
            <person name="Shapiro H."/>
            <person name="Lucas S."/>
            <person name="Grigoriev I.V."/>
            <person name="Cande W.Z."/>
            <person name="Fulton C."/>
            <person name="Rokhsar D.S."/>
            <person name="Dawson S.C."/>
        </authorList>
    </citation>
    <scope>NUCLEOTIDE SEQUENCE [LARGE SCALE GENOMIC DNA]</scope>
    <source>
        <strain evidence="7 8">NEG-M</strain>
    </source>
</reference>
<dbReference type="VEuPathDB" id="AmoebaDB:NAEGRDRAFT_33075"/>